<dbReference type="InterPro" id="IPR004088">
    <property type="entry name" value="KH_dom_type_1"/>
</dbReference>
<dbReference type="GO" id="GO:0006402">
    <property type="term" value="P:mRNA catabolic process"/>
    <property type="evidence" value="ECO:0007669"/>
    <property type="project" value="UniProtKB-UniRule"/>
</dbReference>
<feature type="region of interest" description="Disordered" evidence="7">
    <location>
        <begin position="90"/>
        <end position="122"/>
    </location>
</feature>
<dbReference type="InterPro" id="IPR004087">
    <property type="entry name" value="KH_dom"/>
</dbReference>
<dbReference type="Gene3D" id="1.10.3210.10">
    <property type="entry name" value="Hypothetical protein af1432"/>
    <property type="match status" value="1"/>
</dbReference>
<dbReference type="EMBL" id="DVNJ01000021">
    <property type="protein sequence ID" value="HIU62961.1"/>
    <property type="molecule type" value="Genomic_DNA"/>
</dbReference>
<evidence type="ECO:0000256" key="7">
    <source>
        <dbReference type="SAM" id="MobiDB-lite"/>
    </source>
</evidence>
<dbReference type="FunFam" id="1.10.3210.10:FF:000022">
    <property type="entry name" value="Ribonuclease Y"/>
    <property type="match status" value="1"/>
</dbReference>
<dbReference type="PANTHER" id="PTHR12826:SF15">
    <property type="entry name" value="RIBONUCLEASE Y"/>
    <property type="match status" value="1"/>
</dbReference>
<dbReference type="PANTHER" id="PTHR12826">
    <property type="entry name" value="RIBONUCLEASE Y"/>
    <property type="match status" value="1"/>
</dbReference>
<dbReference type="Gene3D" id="3.30.310.210">
    <property type="match status" value="1"/>
</dbReference>
<comment type="caution">
    <text evidence="9">The sequence shown here is derived from an EMBL/GenBank/DDBJ whole genome shotgun (WGS) entry which is preliminary data.</text>
</comment>
<dbReference type="GO" id="GO:0016787">
    <property type="term" value="F:hydrolase activity"/>
    <property type="evidence" value="ECO:0007669"/>
    <property type="project" value="UniProtKB-KW"/>
</dbReference>
<keyword evidence="4 5" id="KW-0694">RNA-binding</keyword>
<evidence type="ECO:0000259" key="8">
    <source>
        <dbReference type="PROSITE" id="PS51831"/>
    </source>
</evidence>
<dbReference type="SMART" id="SM00471">
    <property type="entry name" value="HDc"/>
    <property type="match status" value="1"/>
</dbReference>
<dbReference type="Pfam" id="PF01966">
    <property type="entry name" value="HD"/>
    <property type="match status" value="1"/>
</dbReference>
<dbReference type="InterPro" id="IPR017705">
    <property type="entry name" value="Ribonuclease_Y"/>
</dbReference>
<name>A0A9D1SJY5_9FIRM</name>
<dbReference type="Pfam" id="PF00013">
    <property type="entry name" value="KH_1"/>
    <property type="match status" value="1"/>
</dbReference>
<sequence>MPLRRQRRSQMFNSLSFLLGSVSTGGAIGIAVGIVAALVVGVAVGYVIFRFGARKKLGSIKDECARLLDSARSNADTYLKEARLEIKEEQHKMRSDLDKESRERRAELQRSENRLSQREDQLSSRELLLDKKSASLDDRKKALEGKEQEVAHLQEELSHAHEKMLEQLEKVAQLTQEEAKARLMEQLLDEVRKDAGEKAREIEQTAKEEAEKKAKNIVGQAVQRCAADHASEISVSTVALPSDEMKGRLIGRVGRNIRSIENSTGVDLIIDDTPDVVTVSAFDPVRREVAKLAIERLVADGRIHPARIEETVEKVRRELDNQMKEAAENAAFDAGVFGLHPEVIKLLGRLKYRTSYGQNVLKHSLEVSYLAGAMASELGADFKICRRAGLLHDIGKAVDHEVEGTHVSIGVEILKRFKESPAVIHAVEAHHNDVEPSTLEAMIVQAADSISGARPGARRESIENYVKRLEKIENVANSFAGVEQSFAIQAGREIRVMVKPEEVDDSATMFMAKEIARKLEAELDYPGQIKVNVIRELRSVEYAK</sequence>
<dbReference type="EC" id="3.1.-.-" evidence="5 6"/>
<dbReference type="InterPro" id="IPR036612">
    <property type="entry name" value="KH_dom_type_1_sf"/>
</dbReference>
<protein>
    <recommendedName>
        <fullName evidence="5 6">Ribonuclease Y</fullName>
        <shortName evidence="5">RNase Y</shortName>
        <ecNumber evidence="5 6">3.1.-.-</ecNumber>
    </recommendedName>
</protein>
<reference evidence="9" key="2">
    <citation type="journal article" date="2021" name="PeerJ">
        <title>Extensive microbial diversity within the chicken gut microbiome revealed by metagenomics and culture.</title>
        <authorList>
            <person name="Gilroy R."/>
            <person name="Ravi A."/>
            <person name="Getino M."/>
            <person name="Pursley I."/>
            <person name="Horton D.L."/>
            <person name="Alikhan N.F."/>
            <person name="Baker D."/>
            <person name="Gharbi K."/>
            <person name="Hall N."/>
            <person name="Watson M."/>
            <person name="Adriaenssens E.M."/>
            <person name="Foster-Nyarko E."/>
            <person name="Jarju S."/>
            <person name="Secka A."/>
            <person name="Antonio M."/>
            <person name="Oren A."/>
            <person name="Chaudhuri R.R."/>
            <person name="La Ragione R."/>
            <person name="Hildebrand F."/>
            <person name="Pallen M.J."/>
        </authorList>
    </citation>
    <scope>NUCLEOTIDE SEQUENCE</scope>
    <source>
        <strain evidence="9">9366</strain>
    </source>
</reference>
<dbReference type="GO" id="GO:0003723">
    <property type="term" value="F:RNA binding"/>
    <property type="evidence" value="ECO:0007669"/>
    <property type="project" value="UniProtKB-UniRule"/>
</dbReference>
<dbReference type="InterPro" id="IPR006675">
    <property type="entry name" value="HDIG_dom"/>
</dbReference>
<accession>A0A9D1SJY5</accession>
<proteinExistence type="inferred from homology"/>
<keyword evidence="5" id="KW-1133">Transmembrane helix</keyword>
<gene>
    <name evidence="5 9" type="primary">rny</name>
    <name evidence="9" type="ORF">IAB07_04275</name>
</gene>
<dbReference type="Pfam" id="PF12072">
    <property type="entry name" value="RNase_Y_N"/>
    <property type="match status" value="1"/>
</dbReference>
<comment type="subcellular location">
    <subcellularLocation>
        <location evidence="5">Cell membrane</location>
        <topology evidence="5">Single-pass membrane protein</topology>
    </subcellularLocation>
</comment>
<evidence type="ECO:0000256" key="3">
    <source>
        <dbReference type="ARBA" id="ARBA00022801"/>
    </source>
</evidence>
<keyword evidence="2 5" id="KW-0255">Endonuclease</keyword>
<feature type="transmembrane region" description="Helical" evidence="5">
    <location>
        <begin position="21"/>
        <end position="49"/>
    </location>
</feature>
<organism evidence="9 10">
    <name type="scientific">Candidatus Caccalectryoclostridium excrementigallinarum</name>
    <dbReference type="NCBI Taxonomy" id="2840710"/>
    <lineage>
        <taxon>Bacteria</taxon>
        <taxon>Bacillati</taxon>
        <taxon>Bacillota</taxon>
        <taxon>Clostridia</taxon>
        <taxon>Christensenellales</taxon>
        <taxon>Christensenellaceae</taxon>
        <taxon>Christensenellaceae incertae sedis</taxon>
        <taxon>Candidatus Caccalectryoclostridium</taxon>
    </lineage>
</organism>
<dbReference type="InterPro" id="IPR006674">
    <property type="entry name" value="HD_domain"/>
</dbReference>
<dbReference type="InterPro" id="IPR003607">
    <property type="entry name" value="HD/PDEase_dom"/>
</dbReference>
<keyword evidence="5" id="KW-0472">Membrane</keyword>
<dbReference type="GO" id="GO:0004521">
    <property type="term" value="F:RNA endonuclease activity"/>
    <property type="evidence" value="ECO:0007669"/>
    <property type="project" value="UniProtKB-UniRule"/>
</dbReference>
<evidence type="ECO:0000256" key="2">
    <source>
        <dbReference type="ARBA" id="ARBA00022759"/>
    </source>
</evidence>
<keyword evidence="3 5" id="KW-0378">Hydrolase</keyword>
<comment type="function">
    <text evidence="5">Endoribonuclease that initiates mRNA decay.</text>
</comment>
<dbReference type="InterPro" id="IPR022711">
    <property type="entry name" value="RNase_Y_N"/>
</dbReference>
<feature type="domain" description="HD" evidence="8">
    <location>
        <begin position="360"/>
        <end position="453"/>
    </location>
</feature>
<reference evidence="9" key="1">
    <citation type="submission" date="2020-10" db="EMBL/GenBank/DDBJ databases">
        <authorList>
            <person name="Gilroy R."/>
        </authorList>
    </citation>
    <scope>NUCLEOTIDE SEQUENCE</scope>
    <source>
        <strain evidence="9">9366</strain>
    </source>
</reference>
<keyword evidence="5" id="KW-0812">Transmembrane</keyword>
<evidence type="ECO:0000256" key="6">
    <source>
        <dbReference type="NCBIfam" id="TIGR03319"/>
    </source>
</evidence>
<dbReference type="CDD" id="cd22431">
    <property type="entry name" value="KH-I_RNaseY"/>
    <property type="match status" value="1"/>
</dbReference>
<keyword evidence="1 5" id="KW-0540">Nuclease</keyword>
<dbReference type="AlphaFoldDB" id="A0A9D1SJY5"/>
<dbReference type="PROSITE" id="PS50084">
    <property type="entry name" value="KH_TYPE_1"/>
    <property type="match status" value="1"/>
</dbReference>
<evidence type="ECO:0000313" key="10">
    <source>
        <dbReference type="Proteomes" id="UP000824145"/>
    </source>
</evidence>
<dbReference type="SUPFAM" id="SSF54791">
    <property type="entry name" value="Eukaryotic type KH-domain (KH-domain type I)"/>
    <property type="match status" value="1"/>
</dbReference>
<evidence type="ECO:0000256" key="4">
    <source>
        <dbReference type="ARBA" id="ARBA00022884"/>
    </source>
</evidence>
<evidence type="ECO:0000256" key="1">
    <source>
        <dbReference type="ARBA" id="ARBA00022722"/>
    </source>
</evidence>
<comment type="similarity">
    <text evidence="5">Belongs to the RNase Y family.</text>
</comment>
<dbReference type="PROSITE" id="PS51831">
    <property type="entry name" value="HD"/>
    <property type="match status" value="1"/>
</dbReference>
<dbReference type="GO" id="GO:0005886">
    <property type="term" value="C:plasma membrane"/>
    <property type="evidence" value="ECO:0007669"/>
    <property type="project" value="UniProtKB-SubCell"/>
</dbReference>
<dbReference type="SMART" id="SM00322">
    <property type="entry name" value="KH"/>
    <property type="match status" value="1"/>
</dbReference>
<dbReference type="HAMAP" id="MF_00335">
    <property type="entry name" value="RNase_Y"/>
    <property type="match status" value="1"/>
</dbReference>
<evidence type="ECO:0000313" key="9">
    <source>
        <dbReference type="EMBL" id="HIU62961.1"/>
    </source>
</evidence>
<dbReference type="NCBIfam" id="TIGR03319">
    <property type="entry name" value="RNase_Y"/>
    <property type="match status" value="1"/>
</dbReference>
<dbReference type="CDD" id="cd00077">
    <property type="entry name" value="HDc"/>
    <property type="match status" value="1"/>
</dbReference>
<evidence type="ECO:0000256" key="5">
    <source>
        <dbReference type="HAMAP-Rule" id="MF_00335"/>
    </source>
</evidence>
<dbReference type="Proteomes" id="UP000824145">
    <property type="component" value="Unassembled WGS sequence"/>
</dbReference>
<keyword evidence="5" id="KW-1003">Cell membrane</keyword>
<dbReference type="SUPFAM" id="SSF109604">
    <property type="entry name" value="HD-domain/PDEase-like"/>
    <property type="match status" value="1"/>
</dbReference>
<dbReference type="NCBIfam" id="TIGR00277">
    <property type="entry name" value="HDIG"/>
    <property type="match status" value="1"/>
</dbReference>